<dbReference type="Proteomes" id="UP001595885">
    <property type="component" value="Unassembled WGS sequence"/>
</dbReference>
<comment type="caution">
    <text evidence="2">The sequence shown here is derived from an EMBL/GenBank/DDBJ whole genome shotgun (WGS) entry which is preliminary data.</text>
</comment>
<reference evidence="3" key="1">
    <citation type="journal article" date="2019" name="Int. J. Syst. Evol. Microbiol.">
        <title>The Global Catalogue of Microorganisms (GCM) 10K type strain sequencing project: providing services to taxonomists for standard genome sequencing and annotation.</title>
        <authorList>
            <consortium name="The Broad Institute Genomics Platform"/>
            <consortium name="The Broad Institute Genome Sequencing Center for Infectious Disease"/>
            <person name="Wu L."/>
            <person name="Ma J."/>
        </authorList>
    </citation>
    <scope>NUCLEOTIDE SEQUENCE [LARGE SCALE GENOMIC DNA]</scope>
    <source>
        <strain evidence="3">CCUG 50349</strain>
    </source>
</reference>
<gene>
    <name evidence="2" type="ORF">ACFO3U_04910</name>
</gene>
<dbReference type="SUPFAM" id="SSF54001">
    <property type="entry name" value="Cysteine proteinases"/>
    <property type="match status" value="1"/>
</dbReference>
<dbReference type="RefSeq" id="WP_379738626.1">
    <property type="nucleotide sequence ID" value="NZ_JBHSGW010000003.1"/>
</dbReference>
<proteinExistence type="predicted"/>
<sequence length="368" mass="43290">MAQVKSIYADVEKTMQAIPDSQKKSSKDIANFIKGKFSSEESQIKAAYYYVISTVSYDVNHEFTVNLVISDDEMVSKTIATKKGVCIHYAKFFKDIITQLGYNCQVISGYTKKDKVLADQSHAWNAIKLKDGNWYLFDPTWDSGFKQNGKFVRRLSSKYYKTKPIVMLQSHMPFDYMWQFLNYPISEQNFIDSNFQQDKNQKVFDYDETIKTFLTLSENEQLVGLKERMIQTGYKNKLAKERFEILKKQLEVYSLNANVRELNAITTSYNEGVKLLNDFIYYRNAQFRPLKEDKEILEMIQKPLDIFEECSDKVYKLGFVGQDNLYDLNKFKRGLIDIIEETKKHKTFVKDYLTKSTKERKKMFLVKK</sequence>
<protein>
    <submittedName>
        <fullName evidence="2">Transglutaminase domain-containing protein</fullName>
    </submittedName>
</protein>
<accession>A0ABV9P2B7</accession>
<dbReference type="InterPro" id="IPR002931">
    <property type="entry name" value="Transglutaminase-like"/>
</dbReference>
<evidence type="ECO:0000313" key="2">
    <source>
        <dbReference type="EMBL" id="MFC4739326.1"/>
    </source>
</evidence>
<dbReference type="InterPro" id="IPR052557">
    <property type="entry name" value="CAP/Cytokinesis_protein"/>
</dbReference>
<keyword evidence="3" id="KW-1185">Reference proteome</keyword>
<dbReference type="PANTHER" id="PTHR46333:SF2">
    <property type="entry name" value="CYTOKINESIS PROTEIN 3"/>
    <property type="match status" value="1"/>
</dbReference>
<evidence type="ECO:0000313" key="3">
    <source>
        <dbReference type="Proteomes" id="UP001595885"/>
    </source>
</evidence>
<dbReference type="PANTHER" id="PTHR46333">
    <property type="entry name" value="CYTOKINESIS PROTEIN 3"/>
    <property type="match status" value="1"/>
</dbReference>
<dbReference type="SMART" id="SM00460">
    <property type="entry name" value="TGc"/>
    <property type="match status" value="1"/>
</dbReference>
<organism evidence="2 3">
    <name type="scientific">Flavobacterium ponti</name>
    <dbReference type="NCBI Taxonomy" id="665133"/>
    <lineage>
        <taxon>Bacteria</taxon>
        <taxon>Pseudomonadati</taxon>
        <taxon>Bacteroidota</taxon>
        <taxon>Flavobacteriia</taxon>
        <taxon>Flavobacteriales</taxon>
        <taxon>Flavobacteriaceae</taxon>
        <taxon>Flavobacterium</taxon>
    </lineage>
</organism>
<feature type="domain" description="Transglutaminase-like" evidence="1">
    <location>
        <begin position="78"/>
        <end position="141"/>
    </location>
</feature>
<dbReference type="Gene3D" id="3.10.620.30">
    <property type="match status" value="1"/>
</dbReference>
<dbReference type="Pfam" id="PF01841">
    <property type="entry name" value="Transglut_core"/>
    <property type="match status" value="1"/>
</dbReference>
<name>A0ABV9P2B7_9FLAO</name>
<dbReference type="InterPro" id="IPR038765">
    <property type="entry name" value="Papain-like_cys_pep_sf"/>
</dbReference>
<evidence type="ECO:0000259" key="1">
    <source>
        <dbReference type="SMART" id="SM00460"/>
    </source>
</evidence>
<dbReference type="EMBL" id="JBHSGW010000003">
    <property type="protein sequence ID" value="MFC4739326.1"/>
    <property type="molecule type" value="Genomic_DNA"/>
</dbReference>